<dbReference type="AlphaFoldDB" id="A0A1Z3HJ53"/>
<gene>
    <name evidence="1" type="ORF">XM38_012800</name>
</gene>
<evidence type="ECO:0000313" key="2">
    <source>
        <dbReference type="Proteomes" id="UP000191901"/>
    </source>
</evidence>
<evidence type="ECO:0000313" key="1">
    <source>
        <dbReference type="EMBL" id="ASC70342.1"/>
    </source>
</evidence>
<protein>
    <submittedName>
        <fullName evidence="1">Glycosyltransferase family 1</fullName>
    </submittedName>
</protein>
<dbReference type="GO" id="GO:0016740">
    <property type="term" value="F:transferase activity"/>
    <property type="evidence" value="ECO:0007669"/>
    <property type="project" value="UniProtKB-KW"/>
</dbReference>
<reference evidence="1 2" key="1">
    <citation type="journal article" date="2016" name="Biochim. Biophys. Acta">
        <title>Characterization of red-shifted phycobilisomes isolated from the chlorophyll f-containing cyanobacterium Halomicronema hongdechloris.</title>
        <authorList>
            <person name="Li Y."/>
            <person name="Lin Y."/>
            <person name="Garvey C.J."/>
            <person name="Birch D."/>
            <person name="Corkery R.W."/>
            <person name="Loughlin P.C."/>
            <person name="Scheer H."/>
            <person name="Willows R.D."/>
            <person name="Chen M."/>
        </authorList>
    </citation>
    <scope>NUCLEOTIDE SEQUENCE [LARGE SCALE GENOMIC DNA]</scope>
    <source>
        <strain evidence="1 2">C2206</strain>
    </source>
</reference>
<accession>A0A1Z3HJ53</accession>
<dbReference type="KEGG" id="hhg:XM38_012800"/>
<dbReference type="Proteomes" id="UP000191901">
    <property type="component" value="Chromosome"/>
</dbReference>
<sequence length="31" mass="3324">MQVIALENVPSAQRGGKELSLLDVTRALAKD</sequence>
<name>A0A1Z3HJ53_9CYAN</name>
<keyword evidence="2" id="KW-1185">Reference proteome</keyword>
<organism evidence="1 2">
    <name type="scientific">Halomicronema hongdechloris C2206</name>
    <dbReference type="NCBI Taxonomy" id="1641165"/>
    <lineage>
        <taxon>Bacteria</taxon>
        <taxon>Bacillati</taxon>
        <taxon>Cyanobacteriota</taxon>
        <taxon>Cyanophyceae</taxon>
        <taxon>Nodosilineales</taxon>
        <taxon>Nodosilineaceae</taxon>
        <taxon>Halomicronema</taxon>
    </lineage>
</organism>
<dbReference type="EMBL" id="CP021983">
    <property type="protein sequence ID" value="ASC70342.1"/>
    <property type="molecule type" value="Genomic_DNA"/>
</dbReference>
<proteinExistence type="predicted"/>